<reference evidence="2" key="1">
    <citation type="submission" date="2016-04" db="EMBL/GenBank/DDBJ databases">
        <authorList>
            <person name="Nguyen H.D."/>
            <person name="Kesanakurti P."/>
            <person name="Cullis J."/>
            <person name="Levesque C.A."/>
            <person name="Hambleton S."/>
        </authorList>
    </citation>
    <scope>NUCLEOTIDE SEQUENCE</scope>
    <source>
        <strain evidence="2">DAOMC 238032</strain>
    </source>
</reference>
<dbReference type="EMBL" id="LWDD02001445">
    <property type="protein sequence ID" value="KAE8248065.1"/>
    <property type="molecule type" value="Genomic_DNA"/>
</dbReference>
<dbReference type="Proteomes" id="UP000836402">
    <property type="component" value="Unassembled WGS sequence"/>
</dbReference>
<keyword evidence="4" id="KW-1185">Reference proteome</keyword>
<dbReference type="Proteomes" id="UP000077671">
    <property type="component" value="Unassembled WGS sequence"/>
</dbReference>
<accession>A0A177T2Z5</accession>
<organism evidence="2 3">
    <name type="scientific">Tilletia caries</name>
    <name type="common">wheat bunt fungus</name>
    <dbReference type="NCBI Taxonomy" id="13290"/>
    <lineage>
        <taxon>Eukaryota</taxon>
        <taxon>Fungi</taxon>
        <taxon>Dikarya</taxon>
        <taxon>Basidiomycota</taxon>
        <taxon>Ustilaginomycotina</taxon>
        <taxon>Exobasidiomycetes</taxon>
        <taxon>Tilletiales</taxon>
        <taxon>Tilletiaceae</taxon>
        <taxon>Tilletia</taxon>
    </lineage>
</organism>
<dbReference type="AlphaFoldDB" id="A0A177T2Z5"/>
<reference evidence="1" key="3">
    <citation type="submission" date="2020-10" db="EMBL/GenBank/DDBJ databases">
        <authorList>
            <person name="Sedaghatjoo S."/>
        </authorList>
    </citation>
    <scope>NUCLEOTIDE SEQUENCE</scope>
    <source>
        <strain evidence="1">AZH3</strain>
    </source>
</reference>
<evidence type="ECO:0000313" key="2">
    <source>
        <dbReference type="EMBL" id="KAE8248065.1"/>
    </source>
</evidence>
<reference evidence="2" key="2">
    <citation type="journal article" date="2019" name="IMA Fungus">
        <title>Genome sequencing and comparison of five Tilletia species to identify candidate genes for the detection of regulated species infecting wheat.</title>
        <authorList>
            <person name="Nguyen H.D.T."/>
            <person name="Sultana T."/>
            <person name="Kesanakurti P."/>
            <person name="Hambleton S."/>
        </authorList>
    </citation>
    <scope>NUCLEOTIDE SEQUENCE</scope>
    <source>
        <strain evidence="2">DAOMC 238032</strain>
    </source>
</reference>
<dbReference type="EMBL" id="CAJHJG010001977">
    <property type="protein sequence ID" value="CAD6916277.1"/>
    <property type="molecule type" value="Genomic_DNA"/>
</dbReference>
<proteinExistence type="predicted"/>
<sequence length="132" mass="14857">MKEGKWPQCTQFMCFMIGGEQCTACGQDLCLTCLKKVEEKTDDRPTEALQQQESVLACQPYMDNQYKTHDANHFFFYIARKGGYHFKLLAMVAEQGTEYYGVQANTAMTKALLGLQKGIVPDGDAKHQAESD</sequence>
<protein>
    <submittedName>
        <fullName evidence="2">Uncharacterized protein</fullName>
    </submittedName>
</protein>
<name>A0A177T2Z5_9BASI</name>
<evidence type="ECO:0000313" key="3">
    <source>
        <dbReference type="Proteomes" id="UP000077671"/>
    </source>
</evidence>
<gene>
    <name evidence="2" type="ORF">A4X03_0g6883</name>
    <name evidence="1" type="ORF">JKIAZH3_G6171</name>
</gene>
<comment type="caution">
    <text evidence="2">The sequence shown here is derived from an EMBL/GenBank/DDBJ whole genome shotgun (WGS) entry which is preliminary data.</text>
</comment>
<evidence type="ECO:0000313" key="1">
    <source>
        <dbReference type="EMBL" id="CAD6916277.1"/>
    </source>
</evidence>
<evidence type="ECO:0000313" key="4">
    <source>
        <dbReference type="Proteomes" id="UP000836402"/>
    </source>
</evidence>